<dbReference type="Proteomes" id="UP001276300">
    <property type="component" value="Unassembled WGS sequence"/>
</dbReference>
<evidence type="ECO:0000313" key="4">
    <source>
        <dbReference type="Proteomes" id="UP001276300"/>
    </source>
</evidence>
<feature type="region of interest" description="Disordered" evidence="1">
    <location>
        <begin position="1"/>
        <end position="26"/>
    </location>
</feature>
<evidence type="ECO:0000259" key="2">
    <source>
        <dbReference type="Pfam" id="PF15977"/>
    </source>
</evidence>
<dbReference type="GeneID" id="99779240"/>
<dbReference type="InterPro" id="IPR041687">
    <property type="entry name" value="HTH_46"/>
</dbReference>
<feature type="domain" description="IprA winged helix-turn-helix" evidence="2">
    <location>
        <begin position="159"/>
        <end position="225"/>
    </location>
</feature>
<name>A0AAW9CFI8_KLUCR</name>
<feature type="compositionally biased region" description="Basic residues" evidence="1">
    <location>
        <begin position="1"/>
        <end position="12"/>
    </location>
</feature>
<dbReference type="Pfam" id="PF15977">
    <property type="entry name" value="HTH_46"/>
    <property type="match status" value="1"/>
</dbReference>
<dbReference type="RefSeq" id="WP_167348839.1">
    <property type="nucleotide sequence ID" value="NZ_CALMQG010000025.1"/>
</dbReference>
<gene>
    <name evidence="3" type="ORF">QWU01_26865</name>
</gene>
<evidence type="ECO:0000313" key="3">
    <source>
        <dbReference type="EMBL" id="MDW3780417.1"/>
    </source>
</evidence>
<dbReference type="SUPFAM" id="SSF51206">
    <property type="entry name" value="cAMP-binding domain-like"/>
    <property type="match status" value="1"/>
</dbReference>
<evidence type="ECO:0000256" key="1">
    <source>
        <dbReference type="SAM" id="MobiDB-lite"/>
    </source>
</evidence>
<sequence>MDNYTKKNRTSRNRSTMPAPLPISTITQPSPYSRELVDKLLPFAEVKRILARKRLFLSTGQKNYCYLILSGQVILHRDDDDLAMTTINAPSLIGVGNMATRSMNGYIKLLTTSDIGILSLERTFDIIRENDLWELLTMHMMVVTSKLYASNKMLTAPTSYDIIKSQLIELMSENEKYRNNITAENYIRDKTNLSRSGIMRILSELKEGGYIEINRGILIKVHQLPEKF</sequence>
<dbReference type="Gene3D" id="2.60.120.10">
    <property type="entry name" value="Jelly Rolls"/>
    <property type="match status" value="1"/>
</dbReference>
<comment type="caution">
    <text evidence="3">The sequence shown here is derived from an EMBL/GenBank/DDBJ whole genome shotgun (WGS) entry which is preliminary data.</text>
</comment>
<organism evidence="3 4">
    <name type="scientific">Kluyvera cryocrescens</name>
    <name type="common">Kluyvera citrophila</name>
    <dbReference type="NCBI Taxonomy" id="580"/>
    <lineage>
        <taxon>Bacteria</taxon>
        <taxon>Pseudomonadati</taxon>
        <taxon>Pseudomonadota</taxon>
        <taxon>Gammaproteobacteria</taxon>
        <taxon>Enterobacterales</taxon>
        <taxon>Enterobacteriaceae</taxon>
        <taxon>Kluyvera</taxon>
    </lineage>
</organism>
<dbReference type="EMBL" id="JAUEQX010000036">
    <property type="protein sequence ID" value="MDW3780417.1"/>
    <property type="molecule type" value="Genomic_DNA"/>
</dbReference>
<proteinExistence type="predicted"/>
<accession>A0AAW9CFI8</accession>
<reference evidence="3" key="1">
    <citation type="journal article" date="2023" name="J Glob Antimicrob Resist">
        <title>Emergence of NDM-1 and KPC-3 carbapenemases in Kluyvera cryocrescens: Investigating genetic heterogeneity and acquisition routes of blaNDM-1 in Enterobacterales species in Portugal.</title>
        <authorList>
            <person name="Loiodice M."/>
            <person name="Ribeiro M."/>
            <person name="Peixe L."/>
            <person name="Novais A."/>
        </authorList>
    </citation>
    <scope>NUCLEOTIDE SEQUENCE</scope>
    <source>
        <strain evidence="3">K629</strain>
    </source>
</reference>
<protein>
    <submittedName>
        <fullName evidence="3">Helix-turn-helix domain-containing protein</fullName>
    </submittedName>
</protein>
<dbReference type="InterPro" id="IPR018490">
    <property type="entry name" value="cNMP-bd_dom_sf"/>
</dbReference>
<dbReference type="AlphaFoldDB" id="A0AAW9CFI8"/>
<dbReference type="InterPro" id="IPR014710">
    <property type="entry name" value="RmlC-like_jellyroll"/>
</dbReference>